<evidence type="ECO:0000256" key="2">
    <source>
        <dbReference type="SAM" id="SignalP"/>
    </source>
</evidence>
<gene>
    <name evidence="4" type="ORF">C0Z16_30045</name>
    <name evidence="3" type="ORF">LMG27174_04457</name>
</gene>
<dbReference type="Proteomes" id="UP000235659">
    <property type="component" value="Unassembled WGS sequence"/>
</dbReference>
<reference evidence="4 5" key="1">
    <citation type="submission" date="2018-01" db="EMBL/GenBank/DDBJ databases">
        <title>Whole genome analyses suggest that Burkholderia sensu lato contains two further novel genera in the rhizoxinica-symbiotica group Mycetohabitans gen. nov., and Trinickia gen. nov.: implications for the evolution of diazotrophy and nodulation in the Burkholderiaceae.</title>
        <authorList>
            <person name="Estrada-de los Santos P."/>
            <person name="Palmer M."/>
            <person name="Chavez-Ramirez B."/>
            <person name="Beukes C."/>
            <person name="Steenkamp E.T."/>
            <person name="Hirsch A.M."/>
            <person name="Manyaka P."/>
            <person name="Maluk M."/>
            <person name="Lafos M."/>
            <person name="Crook M."/>
            <person name="Gross E."/>
            <person name="Simon M.F."/>
            <person name="Bueno dos Reis Junior F."/>
            <person name="Poole P.S."/>
            <person name="Venter S.N."/>
            <person name="James E.K."/>
        </authorList>
    </citation>
    <scope>NUCLEOTIDE SEQUENCE [LARGE SCALE GENOMIC DNA]</scope>
    <source>
        <strain evidence="4 5">WSM 3937</strain>
    </source>
</reference>
<dbReference type="PROSITE" id="PS51257">
    <property type="entry name" value="PROKAR_LIPOPROTEIN"/>
    <property type="match status" value="1"/>
</dbReference>
<feature type="chain" id="PRO_5044384172" evidence="2">
    <location>
        <begin position="19"/>
        <end position="394"/>
    </location>
</feature>
<accession>A0A2N7W6W2</accession>
<dbReference type="EMBL" id="PNXY01000031">
    <property type="protein sequence ID" value="PMS25146.1"/>
    <property type="molecule type" value="Genomic_DNA"/>
</dbReference>
<feature type="compositionally biased region" description="Low complexity" evidence="1">
    <location>
        <begin position="369"/>
        <end position="394"/>
    </location>
</feature>
<proteinExistence type="predicted"/>
<name>A0A2N7W6W2_9BURK</name>
<dbReference type="AlphaFoldDB" id="A0A2N7W6W2"/>
<evidence type="ECO:0000313" key="5">
    <source>
        <dbReference type="Proteomes" id="UP000235659"/>
    </source>
</evidence>
<dbReference type="Proteomes" id="UP000494205">
    <property type="component" value="Unassembled WGS sequence"/>
</dbReference>
<organism evidence="3 6">
    <name type="scientific">Paraburkholderia rhynchosiae</name>
    <dbReference type="NCBI Taxonomy" id="487049"/>
    <lineage>
        <taxon>Bacteria</taxon>
        <taxon>Pseudomonadati</taxon>
        <taxon>Pseudomonadota</taxon>
        <taxon>Betaproteobacteria</taxon>
        <taxon>Burkholderiales</taxon>
        <taxon>Burkholderiaceae</taxon>
        <taxon>Paraburkholderia</taxon>
    </lineage>
</organism>
<reference evidence="3 6" key="2">
    <citation type="submission" date="2020-04" db="EMBL/GenBank/DDBJ databases">
        <authorList>
            <person name="De Canck E."/>
        </authorList>
    </citation>
    <scope>NUCLEOTIDE SEQUENCE [LARGE SCALE GENOMIC DNA]</scope>
    <source>
        <strain evidence="3 6">LMG 27174</strain>
    </source>
</reference>
<dbReference type="InterPro" id="IPR015943">
    <property type="entry name" value="WD40/YVTN_repeat-like_dom_sf"/>
</dbReference>
<evidence type="ECO:0000313" key="6">
    <source>
        <dbReference type="Proteomes" id="UP000494205"/>
    </source>
</evidence>
<dbReference type="SUPFAM" id="SSF63829">
    <property type="entry name" value="Calcium-dependent phosphotriesterase"/>
    <property type="match status" value="1"/>
</dbReference>
<evidence type="ECO:0000313" key="3">
    <source>
        <dbReference type="EMBL" id="CAB3714667.1"/>
    </source>
</evidence>
<keyword evidence="5" id="KW-1185">Reference proteome</keyword>
<evidence type="ECO:0000313" key="4">
    <source>
        <dbReference type="EMBL" id="PMS25146.1"/>
    </source>
</evidence>
<dbReference type="OrthoDB" id="581621at2"/>
<feature type="region of interest" description="Disordered" evidence="1">
    <location>
        <begin position="360"/>
        <end position="394"/>
    </location>
</feature>
<evidence type="ECO:0000256" key="1">
    <source>
        <dbReference type="SAM" id="MobiDB-lite"/>
    </source>
</evidence>
<keyword evidence="2" id="KW-0732">Signal</keyword>
<dbReference type="Gene3D" id="2.130.10.10">
    <property type="entry name" value="YVTN repeat-like/Quinoprotein amine dehydrogenase"/>
    <property type="match status" value="1"/>
</dbReference>
<dbReference type="NCBIfam" id="TIGR03118">
    <property type="entry name" value="PEPCTERM_chp_1"/>
    <property type="match status" value="1"/>
</dbReference>
<protein>
    <submittedName>
        <fullName evidence="4">TIGR03118 family protein</fullName>
    </submittedName>
</protein>
<dbReference type="RefSeq" id="WP_102635686.1">
    <property type="nucleotide sequence ID" value="NZ_CADIJZ010000017.1"/>
</dbReference>
<sequence length="394" mass="39264">MKSLLIAFTVVACGAAIATLVSCGGGSSSNNSGPPVQSSFTATALVSDGAVSASHTDPNLKNAWGVAFNPKGFVWVADNGTNLATLYDGNGVPQSLVVTIPDGKNGPAAPTGIVFNGTQSFNVTENGKSGLAAFIFTGEGGTITAWAPAVGPTNAFVMYDDGTGGAVYKGLALAANNGKNFLYATDFHNNQVDVFDTSFAKVTMPGGFTDPAIPAGFAPFGIQLIGSNLFVTYAEQDSAKHDDVAGAGLGMVDVFDTAGNLKQHFATGGALNAPWGIAQAPANFGSLSGAILIGNFGDGTINAFNASSGHSMGSINGSNGKAIVEQGLWGIAFGNGLNNQPATTLFFAAGPNDEADGVYGRIDLNPAPSSGSTTGSTAGTSTGTSSSGGSSIGM</sequence>
<dbReference type="EMBL" id="CADIJZ010000017">
    <property type="protein sequence ID" value="CAB3714667.1"/>
    <property type="molecule type" value="Genomic_DNA"/>
</dbReference>
<feature type="signal peptide" evidence="2">
    <location>
        <begin position="1"/>
        <end position="18"/>
    </location>
</feature>
<dbReference type="InterPro" id="IPR017549">
    <property type="entry name" value="APMV_L690"/>
</dbReference>